<accession>A0AAE8X632</accession>
<proteinExistence type="predicted"/>
<sequence length="66" mass="7564">MRSRQGTANDLLYHFCVPVSRFRHQKSRPEAAFASFLPGGATLTRPTILLDFVGRVRRSRHPAQQR</sequence>
<evidence type="ECO:0000313" key="2">
    <source>
        <dbReference type="Proteomes" id="UP000322612"/>
    </source>
</evidence>
<comment type="caution">
    <text evidence="1">The sequence shown here is derived from an EMBL/GenBank/DDBJ whole genome shotgun (WGS) entry which is preliminary data.</text>
</comment>
<dbReference type="EMBL" id="VTDZ01000041">
    <property type="protein sequence ID" value="TYS13617.1"/>
    <property type="molecule type" value="Genomic_DNA"/>
</dbReference>
<evidence type="ECO:0000313" key="1">
    <source>
        <dbReference type="EMBL" id="TYS13617.1"/>
    </source>
</evidence>
<gene>
    <name evidence="1" type="ORF">FZC81_11395</name>
</gene>
<organism evidence="1 2">
    <name type="scientific">Enterobacter hormaechei</name>
    <dbReference type="NCBI Taxonomy" id="158836"/>
    <lineage>
        <taxon>Bacteria</taxon>
        <taxon>Pseudomonadati</taxon>
        <taxon>Pseudomonadota</taxon>
        <taxon>Gammaproteobacteria</taxon>
        <taxon>Enterobacterales</taxon>
        <taxon>Enterobacteriaceae</taxon>
        <taxon>Enterobacter</taxon>
        <taxon>Enterobacter cloacae complex</taxon>
    </lineage>
</organism>
<protein>
    <submittedName>
        <fullName evidence="1">Uncharacterized protein</fullName>
    </submittedName>
</protein>
<name>A0AAE8X632_9ENTR</name>
<reference evidence="1 2" key="1">
    <citation type="submission" date="2019-08" db="EMBL/GenBank/DDBJ databases">
        <title>Whole genome sequence analysis of bacterial isolates in patients.</title>
        <authorList>
            <person name="Jeong K.C."/>
        </authorList>
    </citation>
    <scope>NUCLEOTIDE SEQUENCE [LARGE SCALE GENOMIC DNA]</scope>
    <source>
        <strain evidence="1 2">KCJ3K342</strain>
    </source>
</reference>
<dbReference type="Proteomes" id="UP000322612">
    <property type="component" value="Unassembled WGS sequence"/>
</dbReference>
<dbReference type="AlphaFoldDB" id="A0AAE8X632"/>